<keyword evidence="3" id="KW-1185">Reference proteome</keyword>
<protein>
    <submittedName>
        <fullName evidence="2">41457_t:CDS:1</fullName>
    </submittedName>
</protein>
<organism evidence="2 3">
    <name type="scientific">Gigaspora margarita</name>
    <dbReference type="NCBI Taxonomy" id="4874"/>
    <lineage>
        <taxon>Eukaryota</taxon>
        <taxon>Fungi</taxon>
        <taxon>Fungi incertae sedis</taxon>
        <taxon>Mucoromycota</taxon>
        <taxon>Glomeromycotina</taxon>
        <taxon>Glomeromycetes</taxon>
        <taxon>Diversisporales</taxon>
        <taxon>Gigasporaceae</taxon>
        <taxon>Gigaspora</taxon>
    </lineage>
</organism>
<feature type="region of interest" description="Disordered" evidence="1">
    <location>
        <begin position="1"/>
        <end position="41"/>
    </location>
</feature>
<dbReference type="EMBL" id="CAJVQB010043435">
    <property type="protein sequence ID" value="CAG8831163.1"/>
    <property type="molecule type" value="Genomic_DNA"/>
</dbReference>
<sequence length="70" mass="7968">MADNDLQSPLPVQSFDKLRTDRPKSLVLENTSSEESNNEIFKKPMYKKTKLSYKGGSKNEAEYGIISNQK</sequence>
<feature type="compositionally biased region" description="Polar residues" evidence="1">
    <location>
        <begin position="1"/>
        <end position="11"/>
    </location>
</feature>
<reference evidence="2 3" key="1">
    <citation type="submission" date="2021-06" db="EMBL/GenBank/DDBJ databases">
        <authorList>
            <person name="Kallberg Y."/>
            <person name="Tangrot J."/>
            <person name="Rosling A."/>
        </authorList>
    </citation>
    <scope>NUCLEOTIDE SEQUENCE [LARGE SCALE GENOMIC DNA]</scope>
    <source>
        <strain evidence="2 3">120-4 pot B 10/14</strain>
    </source>
</reference>
<evidence type="ECO:0000313" key="2">
    <source>
        <dbReference type="EMBL" id="CAG8831163.1"/>
    </source>
</evidence>
<proteinExistence type="predicted"/>
<accession>A0ABN7WG15</accession>
<evidence type="ECO:0000313" key="3">
    <source>
        <dbReference type="Proteomes" id="UP000789901"/>
    </source>
</evidence>
<feature type="non-terminal residue" evidence="2">
    <location>
        <position position="70"/>
    </location>
</feature>
<feature type="compositionally biased region" description="Low complexity" evidence="1">
    <location>
        <begin position="29"/>
        <end position="39"/>
    </location>
</feature>
<name>A0ABN7WG15_GIGMA</name>
<evidence type="ECO:0000256" key="1">
    <source>
        <dbReference type="SAM" id="MobiDB-lite"/>
    </source>
</evidence>
<gene>
    <name evidence="2" type="ORF">GMARGA_LOCUS30577</name>
</gene>
<comment type="caution">
    <text evidence="2">The sequence shown here is derived from an EMBL/GenBank/DDBJ whole genome shotgun (WGS) entry which is preliminary data.</text>
</comment>
<dbReference type="Proteomes" id="UP000789901">
    <property type="component" value="Unassembled WGS sequence"/>
</dbReference>